<dbReference type="PANTHER" id="PTHR43580">
    <property type="entry name" value="OXIDOREDUCTASE GLYR1-RELATED"/>
    <property type="match status" value="1"/>
</dbReference>
<dbReference type="InterPro" id="IPR015815">
    <property type="entry name" value="HIBADH-related"/>
</dbReference>
<dbReference type="InterPro" id="IPR008927">
    <property type="entry name" value="6-PGluconate_DH-like_C_sf"/>
</dbReference>
<gene>
    <name evidence="5" type="ORF">CFH99_04565</name>
</gene>
<dbReference type="Pfam" id="PF21761">
    <property type="entry name" value="RedAm-like_C"/>
    <property type="match status" value="1"/>
</dbReference>
<evidence type="ECO:0000259" key="3">
    <source>
        <dbReference type="Pfam" id="PF03446"/>
    </source>
</evidence>
<feature type="domain" description="6-phosphogluconate dehydrogenase NADP-binding" evidence="3">
    <location>
        <begin position="8"/>
        <end position="163"/>
    </location>
</feature>
<keyword evidence="6" id="KW-1185">Reference proteome</keyword>
<dbReference type="Gene3D" id="1.10.1040.10">
    <property type="entry name" value="N-(1-d-carboxylethyl)-l-norvaline Dehydrogenase, domain 2"/>
    <property type="match status" value="1"/>
</dbReference>
<name>A0ABX7PFZ6_9ACTN</name>
<evidence type="ECO:0000256" key="1">
    <source>
        <dbReference type="ARBA" id="ARBA00009080"/>
    </source>
</evidence>
<dbReference type="SUPFAM" id="SSF51735">
    <property type="entry name" value="NAD(P)-binding Rossmann-fold domains"/>
    <property type="match status" value="1"/>
</dbReference>
<feature type="domain" description="NADPH-dependent reductive aminase-like C-terminal" evidence="4">
    <location>
        <begin position="165"/>
        <end position="287"/>
    </location>
</feature>
<sequence length="295" mass="30388">MSDHHQHDVAVLGCGNMGKAIALTALTAGHRTVVWNRTPARALPLEDAGATVAPSVVDAIASAALTIVCVSSTPDVEGLLRSADPALTGTSVLNLTSGTPDDASRLAAWAAAHHLPYLDGAILAYPEQIGSPEARIVVAGDEALWLRHRKVVLDLAAGSTYVGGDPCAANVVDTGITGVFYFSSVVAFIEAVRYLQAAGVTADAVSDLIGHATAQLDWQLRDILQRTVTGDHDTDQASLAVYHEAGESFLGAVRTKVAAPLLATTMGLLTEAMAAGLGDSDISALATLPAGTDHR</sequence>
<evidence type="ECO:0008006" key="7">
    <source>
        <dbReference type="Google" id="ProtNLM"/>
    </source>
</evidence>
<dbReference type="InterPro" id="IPR036291">
    <property type="entry name" value="NAD(P)-bd_dom_sf"/>
</dbReference>
<dbReference type="SUPFAM" id="SSF48179">
    <property type="entry name" value="6-phosphogluconate dehydrogenase C-terminal domain-like"/>
    <property type="match status" value="1"/>
</dbReference>
<comment type="similarity">
    <text evidence="1">Belongs to the HIBADH-related family.</text>
</comment>
<organism evidence="5 6">
    <name type="scientific">Nocardioides aromaticivorans</name>
    <dbReference type="NCBI Taxonomy" id="200618"/>
    <lineage>
        <taxon>Bacteria</taxon>
        <taxon>Bacillati</taxon>
        <taxon>Actinomycetota</taxon>
        <taxon>Actinomycetes</taxon>
        <taxon>Propionibacteriales</taxon>
        <taxon>Nocardioidaceae</taxon>
        <taxon>Nocardioides</taxon>
    </lineage>
</organism>
<reference evidence="5 6" key="1">
    <citation type="submission" date="2017-06" db="EMBL/GenBank/DDBJ databases">
        <title>Complete Genome Sequence of the Soil Carbazole-Degrading Bacterium Nocardioides aromaticivorans IC177.</title>
        <authorList>
            <person name="Vejarano F."/>
            <person name="Suzuki-Minakuchi C."/>
            <person name="Ohtsubo Y."/>
            <person name="Tsuda M."/>
            <person name="Okada K."/>
            <person name="Nojiri H."/>
        </authorList>
    </citation>
    <scope>NUCLEOTIDE SEQUENCE [LARGE SCALE GENOMIC DNA]</scope>
    <source>
        <strain evidence="5 6">IC177</strain>
    </source>
</reference>
<evidence type="ECO:0000259" key="4">
    <source>
        <dbReference type="Pfam" id="PF21761"/>
    </source>
</evidence>
<keyword evidence="2" id="KW-0560">Oxidoreductase</keyword>
<dbReference type="Pfam" id="PF03446">
    <property type="entry name" value="NAD_binding_2"/>
    <property type="match status" value="1"/>
</dbReference>
<dbReference type="InterPro" id="IPR048666">
    <property type="entry name" value="RedAm-like_C"/>
</dbReference>
<dbReference type="InterPro" id="IPR013328">
    <property type="entry name" value="6PGD_dom2"/>
</dbReference>
<dbReference type="EMBL" id="CP022295">
    <property type="protein sequence ID" value="QSR24888.1"/>
    <property type="molecule type" value="Genomic_DNA"/>
</dbReference>
<dbReference type="PANTHER" id="PTHR43580:SF2">
    <property type="entry name" value="CYTOKINE-LIKE NUCLEAR FACTOR N-PAC"/>
    <property type="match status" value="1"/>
</dbReference>
<dbReference type="Gene3D" id="3.40.50.720">
    <property type="entry name" value="NAD(P)-binding Rossmann-like Domain"/>
    <property type="match status" value="1"/>
</dbReference>
<dbReference type="RefSeq" id="WP_207008883.1">
    <property type="nucleotide sequence ID" value="NZ_CP022295.1"/>
</dbReference>
<dbReference type="InterPro" id="IPR051265">
    <property type="entry name" value="HIBADH-related_NP60_sf"/>
</dbReference>
<evidence type="ECO:0000313" key="6">
    <source>
        <dbReference type="Proteomes" id="UP000662818"/>
    </source>
</evidence>
<evidence type="ECO:0000256" key="2">
    <source>
        <dbReference type="ARBA" id="ARBA00023002"/>
    </source>
</evidence>
<evidence type="ECO:0000313" key="5">
    <source>
        <dbReference type="EMBL" id="QSR24888.1"/>
    </source>
</evidence>
<dbReference type="InterPro" id="IPR006115">
    <property type="entry name" value="6PGDH_NADP-bd"/>
</dbReference>
<dbReference type="Proteomes" id="UP000662818">
    <property type="component" value="Chromosome"/>
</dbReference>
<protein>
    <recommendedName>
        <fullName evidence="7">6-phosphogluconate dehydrogenase NADP-binding domain-containing protein</fullName>
    </recommendedName>
</protein>
<dbReference type="PIRSF" id="PIRSF000103">
    <property type="entry name" value="HIBADH"/>
    <property type="match status" value="1"/>
</dbReference>
<accession>A0ABX7PFZ6</accession>
<proteinExistence type="inferred from homology"/>